<keyword evidence="12 14" id="KW-0472">Membrane</keyword>
<reference evidence="16 17" key="2">
    <citation type="journal article" date="2014" name="PLoS ONE">
        <title>Evolution of mitochondria reconstructed from the energy metabolism of living bacteria.</title>
        <authorList>
            <person name="Degli Esposti M."/>
            <person name="Chouaia B."/>
            <person name="Comandatore F."/>
            <person name="Crotti E."/>
            <person name="Sassera D."/>
            <person name="Lievens P.M."/>
            <person name="Daffonchio D."/>
            <person name="Bandi C."/>
        </authorList>
    </citation>
    <scope>NUCLEOTIDE SEQUENCE [LARGE SCALE GENOMIC DNA]</scope>
    <source>
        <strain evidence="16 17">SF2.1</strain>
    </source>
</reference>
<evidence type="ECO:0000256" key="1">
    <source>
        <dbReference type="ARBA" id="ARBA00000085"/>
    </source>
</evidence>
<dbReference type="Gene3D" id="3.40.50.620">
    <property type="entry name" value="HUPs"/>
    <property type="match status" value="1"/>
</dbReference>
<dbReference type="GO" id="GO:0005886">
    <property type="term" value="C:plasma membrane"/>
    <property type="evidence" value="ECO:0007669"/>
    <property type="project" value="TreeGrafter"/>
</dbReference>
<evidence type="ECO:0000313" key="17">
    <source>
        <dbReference type="Proteomes" id="UP000027583"/>
    </source>
</evidence>
<dbReference type="InterPro" id="IPR029016">
    <property type="entry name" value="GAF-like_dom_sf"/>
</dbReference>
<accession>A0A060QKY1</accession>
<keyword evidence="11" id="KW-0902">Two-component regulatory system</keyword>
<dbReference type="RefSeq" id="WP_244442068.1">
    <property type="nucleotide sequence ID" value="NZ_CBLX010000015.1"/>
</dbReference>
<dbReference type="InterPro" id="IPR036097">
    <property type="entry name" value="HisK_dim/P_sf"/>
</dbReference>
<dbReference type="CDD" id="cd00082">
    <property type="entry name" value="HisKA"/>
    <property type="match status" value="1"/>
</dbReference>
<feature type="domain" description="Histidine kinase" evidence="15">
    <location>
        <begin position="683"/>
        <end position="900"/>
    </location>
</feature>
<dbReference type="SUPFAM" id="SSF55874">
    <property type="entry name" value="ATPase domain of HSP90 chaperone/DNA topoisomerase II/histidine kinase"/>
    <property type="match status" value="1"/>
</dbReference>
<dbReference type="InterPro" id="IPR003018">
    <property type="entry name" value="GAF"/>
</dbReference>
<dbReference type="InterPro" id="IPR014729">
    <property type="entry name" value="Rossmann-like_a/b/a_fold"/>
</dbReference>
<dbReference type="Gene3D" id="3.40.50.300">
    <property type="entry name" value="P-loop containing nucleotide triphosphate hydrolases"/>
    <property type="match status" value="1"/>
</dbReference>
<dbReference type="Gene3D" id="1.20.120.620">
    <property type="entry name" value="Backbone structure of the membrane domain of e. Coli histidine kinase receptor kdpd"/>
    <property type="match status" value="1"/>
</dbReference>
<keyword evidence="5 16" id="KW-0808">Transferase</keyword>
<dbReference type="InterPro" id="IPR003594">
    <property type="entry name" value="HATPase_dom"/>
</dbReference>
<dbReference type="EC" id="2.7.13.3" evidence="3"/>
<organism evidence="16 17">
    <name type="scientific">Asaia bogorensis</name>
    <dbReference type="NCBI Taxonomy" id="91915"/>
    <lineage>
        <taxon>Bacteria</taxon>
        <taxon>Pseudomonadati</taxon>
        <taxon>Pseudomonadota</taxon>
        <taxon>Alphaproteobacteria</taxon>
        <taxon>Acetobacterales</taxon>
        <taxon>Acetobacteraceae</taxon>
        <taxon>Asaia</taxon>
    </lineage>
</organism>
<dbReference type="Pfam" id="PF02702">
    <property type="entry name" value="KdpD"/>
    <property type="match status" value="1"/>
</dbReference>
<dbReference type="SMART" id="SM00387">
    <property type="entry name" value="HATPase_c"/>
    <property type="match status" value="1"/>
</dbReference>
<dbReference type="CDD" id="cd00075">
    <property type="entry name" value="HATPase"/>
    <property type="match status" value="1"/>
</dbReference>
<dbReference type="InterPro" id="IPR005467">
    <property type="entry name" value="His_kinase_dom"/>
</dbReference>
<evidence type="ECO:0000256" key="3">
    <source>
        <dbReference type="ARBA" id="ARBA00012438"/>
    </source>
</evidence>
<name>A0A060QKY1_9PROT</name>
<dbReference type="InterPro" id="IPR027417">
    <property type="entry name" value="P-loop_NTPase"/>
</dbReference>
<evidence type="ECO:0000256" key="7">
    <source>
        <dbReference type="ARBA" id="ARBA00022741"/>
    </source>
</evidence>
<evidence type="ECO:0000256" key="12">
    <source>
        <dbReference type="ARBA" id="ARBA00023136"/>
    </source>
</evidence>
<dbReference type="Gene3D" id="1.10.287.130">
    <property type="match status" value="1"/>
</dbReference>
<reference evidence="16 17" key="1">
    <citation type="journal article" date="2014" name="Genome Biol. Evol.">
        <title>Acetic acid bacteria genomes reveal functional traits for adaptation to life in insect guts.</title>
        <authorList>
            <person name="Chouaia B."/>
            <person name="Gaiarsa S."/>
            <person name="Crotti E."/>
            <person name="Comandatore F."/>
            <person name="Degli Esposti M."/>
            <person name="Ricci I."/>
            <person name="Alma A."/>
            <person name="Favia G."/>
            <person name="Bandi C."/>
            <person name="Daffonchio D."/>
        </authorList>
    </citation>
    <scope>NUCLEOTIDE SEQUENCE [LARGE SCALE GENOMIC DNA]</scope>
    <source>
        <strain evidence="16 17">SF2.1</strain>
    </source>
</reference>
<keyword evidence="9" id="KW-0067">ATP-binding</keyword>
<keyword evidence="10 14" id="KW-1133">Transmembrane helix</keyword>
<comment type="subcellular location">
    <subcellularLocation>
        <location evidence="2">Membrane</location>
        <topology evidence="2">Multi-pass membrane protein</topology>
    </subcellularLocation>
</comment>
<dbReference type="PRINTS" id="PR00344">
    <property type="entry name" value="BCTRLSENSOR"/>
</dbReference>
<dbReference type="InterPro" id="IPR036890">
    <property type="entry name" value="HATPase_C_sf"/>
</dbReference>
<comment type="caution">
    <text evidence="16">The sequence shown here is derived from an EMBL/GenBank/DDBJ whole genome shotgun (WGS) entry which is preliminary data.</text>
</comment>
<dbReference type="Pfam" id="PF02518">
    <property type="entry name" value="HATPase_c"/>
    <property type="match status" value="1"/>
</dbReference>
<dbReference type="GO" id="GO:0005737">
    <property type="term" value="C:cytoplasm"/>
    <property type="evidence" value="ECO:0007669"/>
    <property type="project" value="UniProtKB-ARBA"/>
</dbReference>
<evidence type="ECO:0000256" key="9">
    <source>
        <dbReference type="ARBA" id="ARBA00022840"/>
    </source>
</evidence>
<dbReference type="EMBL" id="CBLX010000015">
    <property type="protein sequence ID" value="CDG40286.1"/>
    <property type="molecule type" value="Genomic_DNA"/>
</dbReference>
<dbReference type="Pfam" id="PF13493">
    <property type="entry name" value="DUF4118"/>
    <property type="match status" value="1"/>
</dbReference>
<comment type="catalytic activity">
    <reaction evidence="1">
        <text>ATP + protein L-histidine = ADP + protein N-phospho-L-histidine.</text>
        <dbReference type="EC" id="2.7.13.3"/>
    </reaction>
</comment>
<keyword evidence="8 16" id="KW-0418">Kinase</keyword>
<evidence type="ECO:0000256" key="13">
    <source>
        <dbReference type="SAM" id="MobiDB-lite"/>
    </source>
</evidence>
<keyword evidence="16" id="KW-0813">Transport</keyword>
<evidence type="ECO:0000256" key="4">
    <source>
        <dbReference type="ARBA" id="ARBA00022553"/>
    </source>
</evidence>
<feature type="transmembrane region" description="Helical" evidence="14">
    <location>
        <begin position="460"/>
        <end position="482"/>
    </location>
</feature>
<keyword evidence="6 14" id="KW-0812">Transmembrane</keyword>
<evidence type="ECO:0000256" key="8">
    <source>
        <dbReference type="ARBA" id="ARBA00022777"/>
    </source>
</evidence>
<dbReference type="Gene3D" id="3.30.565.10">
    <property type="entry name" value="Histidine kinase-like ATPase, C-terminal domain"/>
    <property type="match status" value="1"/>
</dbReference>
<evidence type="ECO:0000256" key="14">
    <source>
        <dbReference type="SAM" id="Phobius"/>
    </source>
</evidence>
<gene>
    <name evidence="16" type="ORF">ASAP_2241</name>
</gene>
<dbReference type="FunFam" id="3.40.50.300:FF:000483">
    <property type="entry name" value="Sensor histidine kinase KdpD"/>
    <property type="match status" value="1"/>
</dbReference>
<dbReference type="AlphaFoldDB" id="A0A060QKY1"/>
<sequence length="923" mass="100432">MNRRSRQTEPGNAMTRQDYDRPDPDALLRQGCGERRRGRLKIFLGAAPGVGKTFEMLSSARHLMQEGVDLAIGVVETHGRAETQALVEGLPVIAAGSVAYRGQILREMDLDAILARRPTLALVDELAHSNAPGSRHPKRWMDVEELLNAGIDVFTTVNIQHLESLNDIVASITRVRVRETVPDHVIESADELELVDLTPGDLLQRMRDGKIYAAHTAGRALLHYFSPGNLTALRELALRQTAQQVDAQLVDHMKANAIAGPWAAGERVMVCLTLQDGDAGLVRYGKRLADRLHAPWIVLHVETSRDLTEEARARMASQMHLAQSLGAETVTVPGHDIALDALAYARAQNVTQIVAAHPAGTGWLGRLRQLIGRSTTERLIQRSENFPVHVVPRSGEAMDHRIYENPPPRFSPYLASTAIVLCALGLALLLRQGFEVSNVSLAFLTAILGVAVAYGLGPSLWASIFGMLCFNFFFLPPLYTLTIAAPDNVVALFFFFATALIAGNLGARVRSQAVVARHRAEITQSLYRFSRTITGMSTLDDLLCSVTRQIATLLDCHVVLLMPDGGRLAVQAQSDKAHPPGEDDLAAASWAWKHSRLAGRGSDSLPGVQWLFIPLRTARGPVAVIGLYREKPGQLLDAEQQSLLDALADQTASALESLLLTRDLDRVRLEAETDRLRGALLTSISHDLRTPLASILGAASSLRDYGEVLGEEGRSELLSTLTDEAERLNRFVGNLLDMTRIEAGALPLRHDSVDCAEVAATALARAAKLLEHHHVTLDTASTLPMLDLDAVLLEQSLFNILDNAAKYTPAETAITLRLAMRHSRLVIAIEDEGPGFGDRDPAEIFGKFTRFAAADTARAGTGLGLAIARGFVEAMGGDIEAANRTDRQGAVFTLRFPLPASQAMRQIVPDRTGPETRDGRKSL</sequence>
<protein>
    <recommendedName>
        <fullName evidence="3">histidine kinase</fullName>
        <ecNumber evidence="3">2.7.13.3</ecNumber>
    </recommendedName>
</protein>
<proteinExistence type="predicted"/>
<evidence type="ECO:0000256" key="11">
    <source>
        <dbReference type="ARBA" id="ARBA00023012"/>
    </source>
</evidence>
<evidence type="ECO:0000259" key="15">
    <source>
        <dbReference type="PROSITE" id="PS50109"/>
    </source>
</evidence>
<dbReference type="Gene3D" id="3.30.450.40">
    <property type="match status" value="1"/>
</dbReference>
<dbReference type="PROSITE" id="PS50109">
    <property type="entry name" value="HIS_KIN"/>
    <property type="match status" value="1"/>
</dbReference>
<evidence type="ECO:0000313" key="16">
    <source>
        <dbReference type="EMBL" id="CDG40286.1"/>
    </source>
</evidence>
<dbReference type="SUPFAM" id="SSF52402">
    <property type="entry name" value="Adenine nucleotide alpha hydrolases-like"/>
    <property type="match status" value="1"/>
</dbReference>
<feature type="transmembrane region" description="Helical" evidence="14">
    <location>
        <begin position="410"/>
        <end position="429"/>
    </location>
</feature>
<keyword evidence="16" id="KW-0406">Ion transport</keyword>
<dbReference type="InterPro" id="IPR052023">
    <property type="entry name" value="Histidine_kinase_KdpD"/>
</dbReference>
<dbReference type="InterPro" id="IPR025201">
    <property type="entry name" value="KdpD_TM"/>
</dbReference>
<keyword evidence="4" id="KW-0597">Phosphoprotein</keyword>
<dbReference type="InterPro" id="IPR004358">
    <property type="entry name" value="Sig_transdc_His_kin-like_C"/>
</dbReference>
<dbReference type="GO" id="GO:0034220">
    <property type="term" value="P:monoatomic ion transmembrane transport"/>
    <property type="evidence" value="ECO:0007669"/>
    <property type="project" value="UniProtKB-KW"/>
</dbReference>
<dbReference type="PANTHER" id="PTHR45569:SF1">
    <property type="entry name" value="SENSOR PROTEIN KDPD"/>
    <property type="match status" value="1"/>
</dbReference>
<dbReference type="SMART" id="SM00388">
    <property type="entry name" value="HisKA"/>
    <property type="match status" value="1"/>
</dbReference>
<dbReference type="GO" id="GO:0000155">
    <property type="term" value="F:phosphorelay sensor kinase activity"/>
    <property type="evidence" value="ECO:0007669"/>
    <property type="project" value="InterPro"/>
</dbReference>
<feature type="region of interest" description="Disordered" evidence="13">
    <location>
        <begin position="1"/>
        <end position="24"/>
    </location>
</feature>
<dbReference type="SUPFAM" id="SSF55781">
    <property type="entry name" value="GAF domain-like"/>
    <property type="match status" value="1"/>
</dbReference>
<dbReference type="SUPFAM" id="SSF47384">
    <property type="entry name" value="Homodimeric domain of signal transducing histidine kinase"/>
    <property type="match status" value="1"/>
</dbReference>
<evidence type="ECO:0000256" key="6">
    <source>
        <dbReference type="ARBA" id="ARBA00022692"/>
    </source>
</evidence>
<dbReference type="PANTHER" id="PTHR45569">
    <property type="entry name" value="SENSOR PROTEIN KDPD"/>
    <property type="match status" value="1"/>
</dbReference>
<evidence type="ECO:0000256" key="2">
    <source>
        <dbReference type="ARBA" id="ARBA00004141"/>
    </source>
</evidence>
<evidence type="ECO:0000256" key="10">
    <source>
        <dbReference type="ARBA" id="ARBA00022989"/>
    </source>
</evidence>
<dbReference type="InterPro" id="IPR003852">
    <property type="entry name" value="Sig_transdc_His_kinase_KdpD_N"/>
</dbReference>
<dbReference type="InterPro" id="IPR003661">
    <property type="entry name" value="HisK_dim/P_dom"/>
</dbReference>
<feature type="transmembrane region" description="Helical" evidence="14">
    <location>
        <begin position="436"/>
        <end position="454"/>
    </location>
</feature>
<keyword evidence="16" id="KW-0407">Ion channel</keyword>
<dbReference type="eggNOG" id="COG2205">
    <property type="taxonomic scope" value="Bacteria"/>
</dbReference>
<evidence type="ECO:0000256" key="5">
    <source>
        <dbReference type="ARBA" id="ARBA00022679"/>
    </source>
</evidence>
<keyword evidence="7" id="KW-0547">Nucleotide-binding</keyword>
<dbReference type="Pfam" id="PF13492">
    <property type="entry name" value="GAF_3"/>
    <property type="match status" value="1"/>
</dbReference>
<dbReference type="Proteomes" id="UP000027583">
    <property type="component" value="Unassembled WGS sequence"/>
</dbReference>
<feature type="transmembrane region" description="Helical" evidence="14">
    <location>
        <begin position="489"/>
        <end position="507"/>
    </location>
</feature>
<dbReference type="GO" id="GO:0005524">
    <property type="term" value="F:ATP binding"/>
    <property type="evidence" value="ECO:0007669"/>
    <property type="project" value="UniProtKB-KW"/>
</dbReference>
<dbReference type="Pfam" id="PF00512">
    <property type="entry name" value="HisKA"/>
    <property type="match status" value="1"/>
</dbReference>
<dbReference type="InterPro" id="IPR038318">
    <property type="entry name" value="KdpD_sf"/>
</dbReference>